<keyword evidence="3" id="KW-0862">Zinc</keyword>
<feature type="region of interest" description="Disordered" evidence="5">
    <location>
        <begin position="180"/>
        <end position="226"/>
    </location>
</feature>
<evidence type="ECO:0000256" key="1">
    <source>
        <dbReference type="ARBA" id="ARBA00022723"/>
    </source>
</evidence>
<evidence type="ECO:0000259" key="6">
    <source>
        <dbReference type="PROSITE" id="PS50089"/>
    </source>
</evidence>
<keyword evidence="2 4" id="KW-0863">Zinc-finger</keyword>
<dbReference type="Pfam" id="PF00536">
    <property type="entry name" value="SAM_1"/>
    <property type="match status" value="1"/>
</dbReference>
<dbReference type="Gene3D" id="3.30.40.10">
    <property type="entry name" value="Zinc/RING finger domain, C3HC4 (zinc finger)"/>
    <property type="match status" value="1"/>
</dbReference>
<evidence type="ECO:0000256" key="5">
    <source>
        <dbReference type="SAM" id="MobiDB-lite"/>
    </source>
</evidence>
<accession>L8H758</accession>
<dbReference type="AlphaFoldDB" id="L8H758"/>
<dbReference type="EMBL" id="KB007920">
    <property type="protein sequence ID" value="ELR20311.1"/>
    <property type="molecule type" value="Genomic_DNA"/>
</dbReference>
<feature type="domain" description="RING-type" evidence="6">
    <location>
        <begin position="341"/>
        <end position="382"/>
    </location>
</feature>
<dbReference type="InterPro" id="IPR001841">
    <property type="entry name" value="Znf_RING"/>
</dbReference>
<dbReference type="PANTHER" id="PTHR45931">
    <property type="entry name" value="SI:CH211-59O9.10"/>
    <property type="match status" value="1"/>
</dbReference>
<dbReference type="GeneID" id="14921160"/>
<dbReference type="GO" id="GO:0006511">
    <property type="term" value="P:ubiquitin-dependent protein catabolic process"/>
    <property type="evidence" value="ECO:0007669"/>
    <property type="project" value="TreeGrafter"/>
</dbReference>
<dbReference type="SUPFAM" id="SSF47769">
    <property type="entry name" value="SAM/Pointed domain"/>
    <property type="match status" value="1"/>
</dbReference>
<proteinExistence type="predicted"/>
<dbReference type="Pfam" id="PF13639">
    <property type="entry name" value="zf-RING_2"/>
    <property type="match status" value="1"/>
</dbReference>
<dbReference type="STRING" id="1257118.L8H758"/>
<organism evidence="8 9">
    <name type="scientific">Acanthamoeba castellanii (strain ATCC 30010 / Neff)</name>
    <dbReference type="NCBI Taxonomy" id="1257118"/>
    <lineage>
        <taxon>Eukaryota</taxon>
        <taxon>Amoebozoa</taxon>
        <taxon>Discosea</taxon>
        <taxon>Longamoebia</taxon>
        <taxon>Centramoebida</taxon>
        <taxon>Acanthamoebidae</taxon>
        <taxon>Acanthamoeba</taxon>
    </lineage>
</organism>
<feature type="compositionally biased region" description="Basic and acidic residues" evidence="5">
    <location>
        <begin position="192"/>
        <end position="223"/>
    </location>
</feature>
<keyword evidence="1" id="KW-0479">Metal-binding</keyword>
<feature type="compositionally biased region" description="Polar residues" evidence="5">
    <location>
        <begin position="146"/>
        <end position="161"/>
    </location>
</feature>
<protein>
    <submittedName>
        <fullName evidence="8">Zinc finger, C3HC4 type (RING finger) domain containing protein</fullName>
    </submittedName>
</protein>
<evidence type="ECO:0000313" key="9">
    <source>
        <dbReference type="Proteomes" id="UP000011083"/>
    </source>
</evidence>
<evidence type="ECO:0000256" key="2">
    <source>
        <dbReference type="ARBA" id="ARBA00022771"/>
    </source>
</evidence>
<dbReference type="InterPro" id="IPR013083">
    <property type="entry name" value="Znf_RING/FYVE/PHD"/>
</dbReference>
<name>L8H758_ACACF</name>
<dbReference type="KEGG" id="acan:ACA1_184630"/>
<dbReference type="CDD" id="cd16461">
    <property type="entry name" value="RING-H2_EL5-like"/>
    <property type="match status" value="1"/>
</dbReference>
<dbReference type="GO" id="GO:0008270">
    <property type="term" value="F:zinc ion binding"/>
    <property type="evidence" value="ECO:0007669"/>
    <property type="project" value="UniProtKB-KW"/>
</dbReference>
<evidence type="ECO:0000313" key="8">
    <source>
        <dbReference type="EMBL" id="ELR20311.1"/>
    </source>
</evidence>
<dbReference type="SMART" id="SM00184">
    <property type="entry name" value="RING"/>
    <property type="match status" value="1"/>
</dbReference>
<dbReference type="InterPro" id="IPR001660">
    <property type="entry name" value="SAM"/>
</dbReference>
<evidence type="ECO:0000259" key="7">
    <source>
        <dbReference type="PROSITE" id="PS50105"/>
    </source>
</evidence>
<dbReference type="PROSITE" id="PS50105">
    <property type="entry name" value="SAM_DOMAIN"/>
    <property type="match status" value="1"/>
</dbReference>
<sequence length="387" mass="42836">MDAHDEDLRLALELSLVESLQAPGPTTPLRSSATWARTSTQIAAGRDEDEEMARILRLGREEQVAEEERMTRLAQRESEREHQEFLEQPATLAEVQQWTTDDVCAWLEREGLGRHAKAFRNEVVDGPTLLEIGDTELASCLGPHASKTSPSQTNHNHTFSNRSHYTNNCTFSLSDGNSIHVNKAHTSSNDSENEKENEKSRSESESGGKGRSESEGRRTHVSPEEEDTLLAKQLELESSLEAGEVMDLTALEAVSAAADAAAAAPPVPAPIARLAPTRPAPPLPLWSLLTQRLAHATQDAEDHQMSYEDLVSLPNVAVGVRDIDRLPTMTFRAGMTCEPSCVICLSDFTTGDTLRRMECMHVFHKECVDKWLQQSKKCPSCNREMDL</sequence>
<reference evidence="8 9" key="1">
    <citation type="journal article" date="2013" name="Genome Biol.">
        <title>Genome of Acanthamoeba castellanii highlights extensive lateral gene transfer and early evolution of tyrosine kinase signaling.</title>
        <authorList>
            <person name="Clarke M."/>
            <person name="Lohan A.J."/>
            <person name="Liu B."/>
            <person name="Lagkouvardos I."/>
            <person name="Roy S."/>
            <person name="Zafar N."/>
            <person name="Bertelli C."/>
            <person name="Schilde C."/>
            <person name="Kianianmomeni A."/>
            <person name="Burglin T.R."/>
            <person name="Frech C."/>
            <person name="Turcotte B."/>
            <person name="Kopec K.O."/>
            <person name="Synnott J.M."/>
            <person name="Choo C."/>
            <person name="Paponov I."/>
            <person name="Finkler A."/>
            <person name="Soon Heng Tan C."/>
            <person name="Hutchins A.P."/>
            <person name="Weinmeier T."/>
            <person name="Rattei T."/>
            <person name="Chu J.S."/>
            <person name="Gimenez G."/>
            <person name="Irimia M."/>
            <person name="Rigden D.J."/>
            <person name="Fitzpatrick D.A."/>
            <person name="Lorenzo-Morales J."/>
            <person name="Bateman A."/>
            <person name="Chiu C.H."/>
            <person name="Tang P."/>
            <person name="Hegemann P."/>
            <person name="Fromm H."/>
            <person name="Raoult D."/>
            <person name="Greub G."/>
            <person name="Miranda-Saavedra D."/>
            <person name="Chen N."/>
            <person name="Nash P."/>
            <person name="Ginger M.L."/>
            <person name="Horn M."/>
            <person name="Schaap P."/>
            <person name="Caler L."/>
            <person name="Loftus B."/>
        </authorList>
    </citation>
    <scope>NUCLEOTIDE SEQUENCE [LARGE SCALE GENOMIC DNA]</scope>
    <source>
        <strain evidence="8 9">Neff</strain>
    </source>
</reference>
<dbReference type="InterPro" id="IPR051834">
    <property type="entry name" value="RING_finger_E3_ligase"/>
</dbReference>
<dbReference type="GO" id="GO:0005634">
    <property type="term" value="C:nucleus"/>
    <property type="evidence" value="ECO:0007669"/>
    <property type="project" value="TreeGrafter"/>
</dbReference>
<dbReference type="InterPro" id="IPR013761">
    <property type="entry name" value="SAM/pointed_sf"/>
</dbReference>
<dbReference type="OrthoDB" id="20463at2759"/>
<evidence type="ECO:0000256" key="3">
    <source>
        <dbReference type="ARBA" id="ARBA00022833"/>
    </source>
</evidence>
<dbReference type="SUPFAM" id="SSF57850">
    <property type="entry name" value="RING/U-box"/>
    <property type="match status" value="1"/>
</dbReference>
<dbReference type="Gene3D" id="1.10.150.50">
    <property type="entry name" value="Transcription Factor, Ets-1"/>
    <property type="match status" value="1"/>
</dbReference>
<dbReference type="RefSeq" id="XP_004342505.1">
    <property type="nucleotide sequence ID" value="XM_004342456.1"/>
</dbReference>
<dbReference type="PANTHER" id="PTHR45931:SF3">
    <property type="entry name" value="RING ZINC FINGER-CONTAINING PROTEIN"/>
    <property type="match status" value="1"/>
</dbReference>
<keyword evidence="9" id="KW-1185">Reference proteome</keyword>
<dbReference type="Proteomes" id="UP000011083">
    <property type="component" value="Unassembled WGS sequence"/>
</dbReference>
<dbReference type="VEuPathDB" id="AmoebaDB:ACA1_184630"/>
<dbReference type="GO" id="GO:0061630">
    <property type="term" value="F:ubiquitin protein ligase activity"/>
    <property type="evidence" value="ECO:0007669"/>
    <property type="project" value="TreeGrafter"/>
</dbReference>
<feature type="domain" description="SAM" evidence="7">
    <location>
        <begin position="98"/>
        <end position="142"/>
    </location>
</feature>
<gene>
    <name evidence="8" type="ORF">ACA1_184630</name>
</gene>
<feature type="region of interest" description="Disordered" evidence="5">
    <location>
        <begin position="141"/>
        <end position="161"/>
    </location>
</feature>
<dbReference type="PROSITE" id="PS50089">
    <property type="entry name" value="ZF_RING_2"/>
    <property type="match status" value="1"/>
</dbReference>
<evidence type="ECO:0000256" key="4">
    <source>
        <dbReference type="PROSITE-ProRule" id="PRU00175"/>
    </source>
</evidence>